<protein>
    <submittedName>
        <fullName evidence="1">Tnp22-3</fullName>
    </submittedName>
</protein>
<dbReference type="EMBL" id="KM972290">
    <property type="protein sequence ID" value="AKE80647.1"/>
    <property type="molecule type" value="Genomic_DNA"/>
</dbReference>
<sequence>MVDRVKECDFHFSETNFHQNIVSAFLLKAARLGNSQWDDGL</sequence>
<gene>
    <name evidence="1" type="primary">Tnp22-3</name>
    <name evidence="1" type="ORF">YS7.seq-orf00021</name>
    <name evidence="2" type="ORF">YS8.seq-orf00021</name>
</gene>
<accession>A0A0F6UY93</accession>
<evidence type="ECO:0000313" key="1">
    <source>
        <dbReference type="EMBL" id="AKE80443.1"/>
    </source>
</evidence>
<organism evidence="1">
    <name type="scientific">Streptococcus suis</name>
    <dbReference type="NCBI Taxonomy" id="1307"/>
    <lineage>
        <taxon>Bacteria</taxon>
        <taxon>Bacillati</taxon>
        <taxon>Bacillota</taxon>
        <taxon>Bacilli</taxon>
        <taxon>Lactobacillales</taxon>
        <taxon>Streptococcaceae</taxon>
        <taxon>Streptococcus</taxon>
    </lineage>
</organism>
<name>A0A0F6UY93_STRSU</name>
<evidence type="ECO:0000313" key="2">
    <source>
        <dbReference type="EMBL" id="AKE80647.1"/>
    </source>
</evidence>
<reference evidence="1" key="1">
    <citation type="journal article" date="2015" name="Appl. Environ. Microbiol.">
        <title>Eight Novel Capsular Polysaccharide Synthesis Gene Loci Identified in Nontypeable Streptococcus suis Isolates.</title>
        <authorList>
            <person name="Zheng H."/>
            <person name="Ji S."/>
            <person name="Liu Z."/>
            <person name="Lan R."/>
            <person name="Huang Y."/>
            <person name="Bai X."/>
            <person name="Gottschalk M."/>
            <person name="Xu J."/>
        </authorList>
    </citation>
    <scope>NUCLEOTIDE SEQUENCE</scope>
    <source>
        <strain evidence="1">YS7_seq</strain>
        <strain evidence="2">YS8_seq</strain>
    </source>
</reference>
<proteinExistence type="predicted"/>
<dbReference type="EMBL" id="KM972281">
    <property type="protein sequence ID" value="AKE80443.1"/>
    <property type="molecule type" value="Genomic_DNA"/>
</dbReference>
<dbReference type="AlphaFoldDB" id="A0A0F6UY93"/>